<accession>A0A397UNA6</accession>
<sequence>MRLFKGCAENLKWLLKYRTGNPLLKSQKRGRKIYKAKRRQWVICKDVKAILLEGKRYTEDTNLGDFSRATVTAYADLQNQPTASELVDILRYFLINLKNEKTELYKQVKDLDKNFLSYDQINLT</sequence>
<evidence type="ECO:0000313" key="1">
    <source>
        <dbReference type="EMBL" id="RIB10728.1"/>
    </source>
</evidence>
<evidence type="ECO:0000313" key="2">
    <source>
        <dbReference type="Proteomes" id="UP000266673"/>
    </source>
</evidence>
<keyword evidence="2" id="KW-1185">Reference proteome</keyword>
<dbReference type="Proteomes" id="UP000266673">
    <property type="component" value="Unassembled WGS sequence"/>
</dbReference>
<name>A0A397UNA6_9GLOM</name>
<proteinExistence type="predicted"/>
<gene>
    <name evidence="1" type="ORF">C2G38_2205339</name>
</gene>
<organism evidence="1 2">
    <name type="scientific">Gigaspora rosea</name>
    <dbReference type="NCBI Taxonomy" id="44941"/>
    <lineage>
        <taxon>Eukaryota</taxon>
        <taxon>Fungi</taxon>
        <taxon>Fungi incertae sedis</taxon>
        <taxon>Mucoromycota</taxon>
        <taxon>Glomeromycotina</taxon>
        <taxon>Glomeromycetes</taxon>
        <taxon>Diversisporales</taxon>
        <taxon>Gigasporaceae</taxon>
        <taxon>Gigaspora</taxon>
    </lineage>
</organism>
<comment type="caution">
    <text evidence="1">The sequence shown here is derived from an EMBL/GenBank/DDBJ whole genome shotgun (WGS) entry which is preliminary data.</text>
</comment>
<dbReference type="EMBL" id="QKWP01001216">
    <property type="protein sequence ID" value="RIB10728.1"/>
    <property type="molecule type" value="Genomic_DNA"/>
</dbReference>
<reference evidence="1 2" key="1">
    <citation type="submission" date="2018-06" db="EMBL/GenBank/DDBJ databases">
        <title>Comparative genomics reveals the genomic features of Rhizophagus irregularis, R. cerebriforme, R. diaphanum and Gigaspora rosea, and their symbiotic lifestyle signature.</title>
        <authorList>
            <person name="Morin E."/>
            <person name="San Clemente H."/>
            <person name="Chen E.C.H."/>
            <person name="De La Providencia I."/>
            <person name="Hainaut M."/>
            <person name="Kuo A."/>
            <person name="Kohler A."/>
            <person name="Murat C."/>
            <person name="Tang N."/>
            <person name="Roy S."/>
            <person name="Loubradou J."/>
            <person name="Henrissat B."/>
            <person name="Grigoriev I.V."/>
            <person name="Corradi N."/>
            <person name="Roux C."/>
            <person name="Martin F.M."/>
        </authorList>
    </citation>
    <scope>NUCLEOTIDE SEQUENCE [LARGE SCALE GENOMIC DNA]</scope>
    <source>
        <strain evidence="1 2">DAOM 194757</strain>
    </source>
</reference>
<dbReference type="OrthoDB" id="6718656at2759"/>
<protein>
    <submittedName>
        <fullName evidence="1">Uncharacterized protein</fullName>
    </submittedName>
</protein>
<dbReference type="AlphaFoldDB" id="A0A397UNA6"/>